<accession>K0RJ88</accession>
<evidence type="ECO:0000313" key="2">
    <source>
        <dbReference type="EMBL" id="EJK52359.1"/>
    </source>
</evidence>
<gene>
    <name evidence="2" type="ORF">THAOC_28376</name>
</gene>
<dbReference type="EMBL" id="AGNL01039998">
    <property type="protein sequence ID" value="EJK52359.1"/>
    <property type="molecule type" value="Genomic_DNA"/>
</dbReference>
<protein>
    <submittedName>
        <fullName evidence="2">Uncharacterized protein</fullName>
    </submittedName>
</protein>
<proteinExistence type="predicted"/>
<dbReference type="Proteomes" id="UP000266841">
    <property type="component" value="Unassembled WGS sequence"/>
</dbReference>
<dbReference type="AlphaFoldDB" id="K0RJ88"/>
<evidence type="ECO:0000313" key="3">
    <source>
        <dbReference type="Proteomes" id="UP000266841"/>
    </source>
</evidence>
<evidence type="ECO:0000256" key="1">
    <source>
        <dbReference type="SAM" id="MobiDB-lite"/>
    </source>
</evidence>
<comment type="caution">
    <text evidence="2">The sequence shown here is derived from an EMBL/GenBank/DDBJ whole genome shotgun (WGS) entry which is preliminary data.</text>
</comment>
<sequence>SAEDLPSHGPEEVRHGPPAGVGPGGRRVEACVEAAEHVRRPQELLVAVGVGVVAAPRAVVAGQVLPGGVVDVGVAPEGPPVVRLDEEEVLGGLAGTARRVVLGVGPDVLPVVQDGGLRREKKKLVRDKWT</sequence>
<keyword evidence="3" id="KW-1185">Reference proteome</keyword>
<feature type="region of interest" description="Disordered" evidence="1">
    <location>
        <begin position="1"/>
        <end position="25"/>
    </location>
</feature>
<organism evidence="2 3">
    <name type="scientific">Thalassiosira oceanica</name>
    <name type="common">Marine diatom</name>
    <dbReference type="NCBI Taxonomy" id="159749"/>
    <lineage>
        <taxon>Eukaryota</taxon>
        <taxon>Sar</taxon>
        <taxon>Stramenopiles</taxon>
        <taxon>Ochrophyta</taxon>
        <taxon>Bacillariophyta</taxon>
        <taxon>Coscinodiscophyceae</taxon>
        <taxon>Thalassiosirophycidae</taxon>
        <taxon>Thalassiosirales</taxon>
        <taxon>Thalassiosiraceae</taxon>
        <taxon>Thalassiosira</taxon>
    </lineage>
</organism>
<feature type="compositionally biased region" description="Basic and acidic residues" evidence="1">
    <location>
        <begin position="1"/>
        <end position="15"/>
    </location>
</feature>
<reference evidence="2 3" key="1">
    <citation type="journal article" date="2012" name="Genome Biol.">
        <title>Genome and low-iron response of an oceanic diatom adapted to chronic iron limitation.</title>
        <authorList>
            <person name="Lommer M."/>
            <person name="Specht M."/>
            <person name="Roy A.S."/>
            <person name="Kraemer L."/>
            <person name="Andreson R."/>
            <person name="Gutowska M.A."/>
            <person name="Wolf J."/>
            <person name="Bergner S.V."/>
            <person name="Schilhabel M.B."/>
            <person name="Klostermeier U.C."/>
            <person name="Beiko R.G."/>
            <person name="Rosenstiel P."/>
            <person name="Hippler M."/>
            <person name="Laroche J."/>
        </authorList>
    </citation>
    <scope>NUCLEOTIDE SEQUENCE [LARGE SCALE GENOMIC DNA]</scope>
    <source>
        <strain evidence="2 3">CCMP1005</strain>
    </source>
</reference>
<feature type="non-terminal residue" evidence="2">
    <location>
        <position position="1"/>
    </location>
</feature>
<name>K0RJ88_THAOC</name>